<feature type="signal peptide" evidence="2">
    <location>
        <begin position="1"/>
        <end position="16"/>
    </location>
</feature>
<dbReference type="GeneID" id="118270852"/>
<evidence type="ECO:0000313" key="3">
    <source>
        <dbReference type="Proteomes" id="UP000829999"/>
    </source>
</evidence>
<feature type="chain" id="PRO_5040124191" evidence="2">
    <location>
        <begin position="17"/>
        <end position="268"/>
    </location>
</feature>
<protein>
    <submittedName>
        <fullName evidence="4">Uncharacterized protein LOC118270852</fullName>
    </submittedName>
</protein>
<accession>A0A9R0DVE5</accession>
<keyword evidence="2" id="KW-0732">Signal</keyword>
<feature type="compositionally biased region" description="Acidic residues" evidence="1">
    <location>
        <begin position="46"/>
        <end position="55"/>
    </location>
</feature>
<gene>
    <name evidence="4" type="primary">LOC118270852</name>
</gene>
<feature type="compositionally biased region" description="Basic and acidic residues" evidence="1">
    <location>
        <begin position="56"/>
        <end position="69"/>
    </location>
</feature>
<proteinExistence type="predicted"/>
<feature type="region of interest" description="Disordered" evidence="1">
    <location>
        <begin position="38"/>
        <end position="69"/>
    </location>
</feature>
<organism evidence="3 4">
    <name type="scientific">Spodoptera frugiperda</name>
    <name type="common">Fall armyworm</name>
    <dbReference type="NCBI Taxonomy" id="7108"/>
    <lineage>
        <taxon>Eukaryota</taxon>
        <taxon>Metazoa</taxon>
        <taxon>Ecdysozoa</taxon>
        <taxon>Arthropoda</taxon>
        <taxon>Hexapoda</taxon>
        <taxon>Insecta</taxon>
        <taxon>Pterygota</taxon>
        <taxon>Neoptera</taxon>
        <taxon>Endopterygota</taxon>
        <taxon>Lepidoptera</taxon>
        <taxon>Glossata</taxon>
        <taxon>Ditrysia</taxon>
        <taxon>Noctuoidea</taxon>
        <taxon>Noctuidae</taxon>
        <taxon>Amphipyrinae</taxon>
        <taxon>Spodoptera</taxon>
    </lineage>
</organism>
<sequence>MLLIFMIFIAIPLVTSRPYFDDDVISYRSSVMENDKPILRMPAVSESEENEEDSDRSETKSIEYTESRESEGPVKDLTLLVQWLLDNLRYDAPQSRKDNGWPGTTMLIDAEPSPIKQNHNNIYDLMEPRIKIPVLHAQPDEEVKIETTTQPAEPEVTTPPSIITMTKLKKKVNPEPFWVTDLRDFIKDLTTKFGQEDIAQYTKPVIASLEKKHHVQITDIDLDQYGEIFIHYVPKKSSNKRERPESRAVRYKTKKEGTKTKINFLNSR</sequence>
<evidence type="ECO:0000313" key="4">
    <source>
        <dbReference type="RefSeq" id="XP_050554171.1"/>
    </source>
</evidence>
<dbReference type="OrthoDB" id="7488092at2759"/>
<reference evidence="4" key="1">
    <citation type="submission" date="2025-08" db="UniProtKB">
        <authorList>
            <consortium name="RefSeq"/>
        </authorList>
    </citation>
    <scope>IDENTIFICATION</scope>
    <source>
        <tissue evidence="4">Whole larval tissue</tissue>
    </source>
</reference>
<evidence type="ECO:0000256" key="1">
    <source>
        <dbReference type="SAM" id="MobiDB-lite"/>
    </source>
</evidence>
<evidence type="ECO:0000256" key="2">
    <source>
        <dbReference type="SAM" id="SignalP"/>
    </source>
</evidence>
<dbReference type="AlphaFoldDB" id="A0A9R0DVE5"/>
<dbReference type="RefSeq" id="XP_050554171.1">
    <property type="nucleotide sequence ID" value="XM_050698214.1"/>
</dbReference>
<name>A0A9R0DVE5_SPOFR</name>
<dbReference type="Proteomes" id="UP000829999">
    <property type="component" value="Chromosome 13"/>
</dbReference>
<keyword evidence="3" id="KW-1185">Reference proteome</keyword>